<name>A0A1M2VAT2_TRAPU</name>
<sequence length="395" mass="44075">MQAYPPNDRYYAQQQPGFGGQPGYFQQFPGYSYAPSAPQAIAQPFPIYPPHYDQLPPSTPHMQTGRPRPLARESSRASTPGRSDRPLKSAMKMKRTKTPERGASVGSVPLPRGRSESLHRQRTRSGSRRGASIPRFTPDHLLLSLRSTNQLLLENITGVDMGEELTEAIIPIWPRGANSIENRRGKLNVEFAGHPWSCSGLESIMAGKMICRLYLVLARLGYTYLSTINVGNPWKPPSMIFVDSTPDYEAQVFMIMFSKRGDRLTILDGPAELTQQLGIELRATFPRKITTDRATEDGLHIFEVRKGGYGSPAPRLLLGAVIAPSVDKSILIAFVLRFFNYAGFRLSGSVPMGTKSVLSFGQRKEMWIFRSAPWRPGTRQDGRPESRQSRAERAP</sequence>
<dbReference type="PANTHER" id="PTHR38696">
    <property type="entry name" value="MEDIATOR OF RNA POLYMERASE II TRANSCRIPTION SUBUNIT 13"/>
    <property type="match status" value="1"/>
</dbReference>
<comment type="caution">
    <text evidence="2">The sequence shown here is derived from an EMBL/GenBank/DDBJ whole genome shotgun (WGS) entry which is preliminary data.</text>
</comment>
<feature type="region of interest" description="Disordered" evidence="1">
    <location>
        <begin position="374"/>
        <end position="395"/>
    </location>
</feature>
<dbReference type="OrthoDB" id="3255427at2759"/>
<evidence type="ECO:0000313" key="2">
    <source>
        <dbReference type="EMBL" id="OJT04676.1"/>
    </source>
</evidence>
<organism evidence="2 3">
    <name type="scientific">Trametes pubescens</name>
    <name type="common">White-rot fungus</name>
    <dbReference type="NCBI Taxonomy" id="154538"/>
    <lineage>
        <taxon>Eukaryota</taxon>
        <taxon>Fungi</taxon>
        <taxon>Dikarya</taxon>
        <taxon>Basidiomycota</taxon>
        <taxon>Agaricomycotina</taxon>
        <taxon>Agaricomycetes</taxon>
        <taxon>Polyporales</taxon>
        <taxon>Polyporaceae</taxon>
        <taxon>Trametes</taxon>
    </lineage>
</organism>
<gene>
    <name evidence="2" type="ORF">TRAPUB_4470</name>
</gene>
<dbReference type="PANTHER" id="PTHR38696:SF1">
    <property type="entry name" value="MEDIATOR OF RNA POLYMERASE II TRANSCRIPTION SUBUNIT 13"/>
    <property type="match status" value="1"/>
</dbReference>
<feature type="region of interest" description="Disordered" evidence="1">
    <location>
        <begin position="1"/>
        <end position="24"/>
    </location>
</feature>
<accession>A0A1M2VAT2</accession>
<keyword evidence="3" id="KW-1185">Reference proteome</keyword>
<reference evidence="2 3" key="1">
    <citation type="submission" date="2016-10" db="EMBL/GenBank/DDBJ databases">
        <title>Genome sequence of the basidiomycete white-rot fungus Trametes pubescens.</title>
        <authorList>
            <person name="Makela M.R."/>
            <person name="Granchi Z."/>
            <person name="Peng M."/>
            <person name="De Vries R.P."/>
            <person name="Grigoriev I."/>
            <person name="Riley R."/>
            <person name="Hilden K."/>
        </authorList>
    </citation>
    <scope>NUCLEOTIDE SEQUENCE [LARGE SCALE GENOMIC DNA]</scope>
    <source>
        <strain evidence="2 3">FBCC735</strain>
    </source>
</reference>
<dbReference type="AlphaFoldDB" id="A0A1M2VAT2"/>
<feature type="region of interest" description="Disordered" evidence="1">
    <location>
        <begin position="42"/>
        <end position="133"/>
    </location>
</feature>
<dbReference type="OMA" id="SVPMGTK"/>
<evidence type="ECO:0000256" key="1">
    <source>
        <dbReference type="SAM" id="MobiDB-lite"/>
    </source>
</evidence>
<dbReference type="Proteomes" id="UP000184267">
    <property type="component" value="Unassembled WGS sequence"/>
</dbReference>
<dbReference type="EMBL" id="MNAD01001519">
    <property type="protein sequence ID" value="OJT04676.1"/>
    <property type="molecule type" value="Genomic_DNA"/>
</dbReference>
<proteinExistence type="predicted"/>
<evidence type="ECO:0000313" key="3">
    <source>
        <dbReference type="Proteomes" id="UP000184267"/>
    </source>
</evidence>
<feature type="compositionally biased region" description="Basic and acidic residues" evidence="1">
    <location>
        <begin position="378"/>
        <end position="395"/>
    </location>
</feature>
<protein>
    <submittedName>
        <fullName evidence="2">Uncharacterized protein</fullName>
    </submittedName>
</protein>